<dbReference type="PANTHER" id="PTHR30246:SF1">
    <property type="entry name" value="2-DEHYDRO-3-DEOXY-6-PHOSPHOGALACTONATE ALDOLASE-RELATED"/>
    <property type="match status" value="1"/>
</dbReference>
<dbReference type="Gene3D" id="3.20.20.70">
    <property type="entry name" value="Aldolase class I"/>
    <property type="match status" value="1"/>
</dbReference>
<evidence type="ECO:0000313" key="7">
    <source>
        <dbReference type="Proteomes" id="UP001595891"/>
    </source>
</evidence>
<keyword evidence="5" id="KW-0119">Carbohydrate metabolism</keyword>
<comment type="similarity">
    <text evidence="2">Belongs to the KHG/KDPG aldolase family.</text>
</comment>
<gene>
    <name evidence="6" type="ORF">ACFO8L_14805</name>
</gene>
<comment type="pathway">
    <text evidence="1">Carbohydrate acid metabolism.</text>
</comment>
<comment type="caution">
    <text evidence="6">The sequence shown here is derived from an EMBL/GenBank/DDBJ whole genome shotgun (WGS) entry which is preliminary data.</text>
</comment>
<dbReference type="InterPro" id="IPR013785">
    <property type="entry name" value="Aldolase_TIM"/>
</dbReference>
<name>A0ABV9ECS5_9ACTN</name>
<organism evidence="6 7">
    <name type="scientific">Sphaerisporangium corydalis</name>
    <dbReference type="NCBI Taxonomy" id="1441875"/>
    <lineage>
        <taxon>Bacteria</taxon>
        <taxon>Bacillati</taxon>
        <taxon>Actinomycetota</taxon>
        <taxon>Actinomycetes</taxon>
        <taxon>Streptosporangiales</taxon>
        <taxon>Streptosporangiaceae</taxon>
        <taxon>Sphaerisporangium</taxon>
    </lineage>
</organism>
<accession>A0ABV9ECS5</accession>
<evidence type="ECO:0000256" key="1">
    <source>
        <dbReference type="ARBA" id="ARBA00004761"/>
    </source>
</evidence>
<keyword evidence="4" id="KW-0456">Lyase</keyword>
<dbReference type="PANTHER" id="PTHR30246">
    <property type="entry name" value="2-KETO-3-DEOXY-6-PHOSPHOGLUCONATE ALDOLASE"/>
    <property type="match status" value="1"/>
</dbReference>
<dbReference type="EMBL" id="JBHSFN010000008">
    <property type="protein sequence ID" value="MFC4587361.1"/>
    <property type="molecule type" value="Genomic_DNA"/>
</dbReference>
<dbReference type="RefSeq" id="WP_262841923.1">
    <property type="nucleotide sequence ID" value="NZ_JANZYP010000008.1"/>
</dbReference>
<evidence type="ECO:0000256" key="2">
    <source>
        <dbReference type="ARBA" id="ARBA00006906"/>
    </source>
</evidence>
<keyword evidence="7" id="KW-1185">Reference proteome</keyword>
<sequence length="211" mass="21587">MELLGLLWKKHLMAVIRGSDPEASFQTACVLAEEGIDVIEVSLTGAGALKVISRIGAELGDRVVLGASTVMTRDEAGQARDAGVAFIVTPAMCEGAARGVELGVPTVIGALTPSEVWSASASGAMAVKVFPASVFGPSYVASLRGPFPRVPLIPMGGIEADQMAAYLDAGAVAVGIGSPLIGDAADGGDLAGLRERARRFRRALPYGEALP</sequence>
<protein>
    <submittedName>
        <fullName evidence="6">Bifunctional 4-hydroxy-2-oxoglutarate aldolase/2-dehydro-3-deoxy-phosphogluconate aldolase</fullName>
    </submittedName>
</protein>
<dbReference type="Proteomes" id="UP001595891">
    <property type="component" value="Unassembled WGS sequence"/>
</dbReference>
<evidence type="ECO:0000256" key="5">
    <source>
        <dbReference type="ARBA" id="ARBA00023277"/>
    </source>
</evidence>
<evidence type="ECO:0000313" key="6">
    <source>
        <dbReference type="EMBL" id="MFC4587361.1"/>
    </source>
</evidence>
<dbReference type="Pfam" id="PF01081">
    <property type="entry name" value="Aldolase"/>
    <property type="match status" value="1"/>
</dbReference>
<evidence type="ECO:0000256" key="3">
    <source>
        <dbReference type="ARBA" id="ARBA00011233"/>
    </source>
</evidence>
<evidence type="ECO:0000256" key="4">
    <source>
        <dbReference type="ARBA" id="ARBA00023239"/>
    </source>
</evidence>
<dbReference type="CDD" id="cd00452">
    <property type="entry name" value="KDPG_aldolase"/>
    <property type="match status" value="1"/>
</dbReference>
<dbReference type="InterPro" id="IPR000887">
    <property type="entry name" value="Aldlse_KDPG_KHG"/>
</dbReference>
<comment type="subunit">
    <text evidence="3">Homotrimer.</text>
</comment>
<reference evidence="7" key="1">
    <citation type="journal article" date="2019" name="Int. J. Syst. Evol. Microbiol.">
        <title>The Global Catalogue of Microorganisms (GCM) 10K type strain sequencing project: providing services to taxonomists for standard genome sequencing and annotation.</title>
        <authorList>
            <consortium name="The Broad Institute Genomics Platform"/>
            <consortium name="The Broad Institute Genome Sequencing Center for Infectious Disease"/>
            <person name="Wu L."/>
            <person name="Ma J."/>
        </authorList>
    </citation>
    <scope>NUCLEOTIDE SEQUENCE [LARGE SCALE GENOMIC DNA]</scope>
    <source>
        <strain evidence="7">CCUG 49560</strain>
    </source>
</reference>
<dbReference type="SUPFAM" id="SSF51569">
    <property type="entry name" value="Aldolase"/>
    <property type="match status" value="1"/>
</dbReference>
<proteinExistence type="inferred from homology"/>